<protein>
    <recommendedName>
        <fullName evidence="4">Myb-like domain-containing protein</fullName>
    </recommendedName>
</protein>
<reference evidence="2 3" key="1">
    <citation type="journal article" date="2012" name="Eukaryot. Cell">
        <title>Genome sequence of the Trichosporon asahii environmental strain CBS 8904.</title>
        <authorList>
            <person name="Yang R.Y."/>
            <person name="Li H.T."/>
            <person name="Zhu H."/>
            <person name="Zhou G.P."/>
            <person name="Wang M."/>
            <person name="Wang L."/>
        </authorList>
    </citation>
    <scope>NUCLEOTIDE SEQUENCE [LARGE SCALE GENOMIC DNA]</scope>
    <source>
        <strain evidence="2 3">CBS 8904</strain>
    </source>
</reference>
<accession>K1VC37</accession>
<dbReference type="OrthoDB" id="272624at2759"/>
<evidence type="ECO:0008006" key="4">
    <source>
        <dbReference type="Google" id="ProtNLM"/>
    </source>
</evidence>
<dbReference type="InParanoid" id="K1VC37"/>
<proteinExistence type="predicted"/>
<dbReference type="HOGENOM" id="CLU_2028345_0_0_1"/>
<sequence length="122" mass="13726">MARFSSLQDSDDIKPDLSDESMTPVKSSKGKRKRSPSAVDSDDDVSTASPQPKEKKPRIKKESKAPGKSSAWSKAQVRQLWDALDMKPINWDHVAAQVDGRGKIWLKMIRPRLEEFIDSMGE</sequence>
<comment type="caution">
    <text evidence="2">The sequence shown here is derived from an EMBL/GenBank/DDBJ whole genome shotgun (WGS) entry which is preliminary data.</text>
</comment>
<dbReference type="eggNOG" id="ENOG502TJ67">
    <property type="taxonomic scope" value="Eukaryota"/>
</dbReference>
<dbReference type="Proteomes" id="UP000006757">
    <property type="component" value="Unassembled WGS sequence"/>
</dbReference>
<evidence type="ECO:0000313" key="2">
    <source>
        <dbReference type="EMBL" id="EKD01550.1"/>
    </source>
</evidence>
<dbReference type="EMBL" id="AMBO01000313">
    <property type="protein sequence ID" value="EKD01550.1"/>
    <property type="molecule type" value="Genomic_DNA"/>
</dbReference>
<name>K1VC37_TRIAC</name>
<gene>
    <name evidence="2" type="ORF">A1Q2_04111</name>
</gene>
<feature type="region of interest" description="Disordered" evidence="1">
    <location>
        <begin position="1"/>
        <end position="75"/>
    </location>
</feature>
<keyword evidence="3" id="KW-1185">Reference proteome</keyword>
<organism evidence="2 3">
    <name type="scientific">Trichosporon asahii var. asahii (strain CBS 8904)</name>
    <name type="common">Yeast</name>
    <dbReference type="NCBI Taxonomy" id="1220162"/>
    <lineage>
        <taxon>Eukaryota</taxon>
        <taxon>Fungi</taxon>
        <taxon>Dikarya</taxon>
        <taxon>Basidiomycota</taxon>
        <taxon>Agaricomycotina</taxon>
        <taxon>Tremellomycetes</taxon>
        <taxon>Trichosporonales</taxon>
        <taxon>Trichosporonaceae</taxon>
        <taxon>Trichosporon</taxon>
    </lineage>
</organism>
<dbReference type="OMA" id="DMKPINW"/>
<evidence type="ECO:0000256" key="1">
    <source>
        <dbReference type="SAM" id="MobiDB-lite"/>
    </source>
</evidence>
<dbReference type="AlphaFoldDB" id="K1VC37"/>
<evidence type="ECO:0000313" key="3">
    <source>
        <dbReference type="Proteomes" id="UP000006757"/>
    </source>
</evidence>